<gene>
    <name evidence="7" type="ORF">Q8791_19195</name>
</gene>
<evidence type="ECO:0000256" key="3">
    <source>
        <dbReference type="ARBA" id="ARBA00023125"/>
    </source>
</evidence>
<dbReference type="RefSeq" id="WP_330093123.1">
    <property type="nucleotide sequence ID" value="NZ_JAUZMY010000019.1"/>
</dbReference>
<evidence type="ECO:0000256" key="4">
    <source>
        <dbReference type="ARBA" id="ARBA00023163"/>
    </source>
</evidence>
<sequence length="199" mass="21712">MPKAVDRESRRREIAEALHRIAARDGLEGVSVRTVAAEARMSAGAVQREFGTKDELLGFAFQVAVDEVADRFGHVRIGPGHLTSVEALRQVLLGLLPTDERGLARTRIWAAFYAHAAIDPLFAETLSALDDETRTRFVQLLEYARDQGELAPGKDLEAVAELLLVVIDGLWMGCARLPDGSSLDGQRAAIEAVIALLER</sequence>
<dbReference type="InterPro" id="IPR036271">
    <property type="entry name" value="Tet_transcr_reg_TetR-rel_C_sf"/>
</dbReference>
<feature type="domain" description="HTH tetR-type" evidence="6">
    <location>
        <begin position="8"/>
        <end position="68"/>
    </location>
</feature>
<evidence type="ECO:0000313" key="7">
    <source>
        <dbReference type="EMBL" id="MEE2039348.1"/>
    </source>
</evidence>
<dbReference type="Proteomes" id="UP001356095">
    <property type="component" value="Unassembled WGS sequence"/>
</dbReference>
<evidence type="ECO:0000259" key="6">
    <source>
        <dbReference type="PROSITE" id="PS50977"/>
    </source>
</evidence>
<dbReference type="InterPro" id="IPR001647">
    <property type="entry name" value="HTH_TetR"/>
</dbReference>
<dbReference type="InterPro" id="IPR039538">
    <property type="entry name" value="BetI_C"/>
</dbReference>
<proteinExistence type="predicted"/>
<evidence type="ECO:0000313" key="8">
    <source>
        <dbReference type="Proteomes" id="UP001356095"/>
    </source>
</evidence>
<accession>A0ABU7KAU1</accession>
<organism evidence="7 8">
    <name type="scientific">Nocardiopsis codii</name>
    <dbReference type="NCBI Taxonomy" id="3065942"/>
    <lineage>
        <taxon>Bacteria</taxon>
        <taxon>Bacillati</taxon>
        <taxon>Actinomycetota</taxon>
        <taxon>Actinomycetes</taxon>
        <taxon>Streptosporangiales</taxon>
        <taxon>Nocardiopsidaceae</taxon>
        <taxon>Nocardiopsis</taxon>
    </lineage>
</organism>
<dbReference type="InterPro" id="IPR050109">
    <property type="entry name" value="HTH-type_TetR-like_transc_reg"/>
</dbReference>
<keyword evidence="3 5" id="KW-0238">DNA-binding</keyword>
<dbReference type="PANTHER" id="PTHR30055">
    <property type="entry name" value="HTH-TYPE TRANSCRIPTIONAL REGULATOR RUTR"/>
    <property type="match status" value="1"/>
</dbReference>
<protein>
    <submittedName>
        <fullName evidence="7">TetR family transcriptional regulator C-terminal domain-containing protein</fullName>
    </submittedName>
</protein>
<dbReference type="EMBL" id="JAUZMY010000019">
    <property type="protein sequence ID" value="MEE2039348.1"/>
    <property type="molecule type" value="Genomic_DNA"/>
</dbReference>
<dbReference type="PANTHER" id="PTHR30055:SF226">
    <property type="entry name" value="HTH-TYPE TRANSCRIPTIONAL REGULATOR PKSA"/>
    <property type="match status" value="1"/>
</dbReference>
<comment type="caution">
    <text evidence="7">The sequence shown here is derived from an EMBL/GenBank/DDBJ whole genome shotgun (WGS) entry which is preliminary data.</text>
</comment>
<evidence type="ECO:0000256" key="2">
    <source>
        <dbReference type="ARBA" id="ARBA00023015"/>
    </source>
</evidence>
<dbReference type="Gene3D" id="1.10.357.10">
    <property type="entry name" value="Tetracycline Repressor, domain 2"/>
    <property type="match status" value="1"/>
</dbReference>
<reference evidence="7 8" key="1">
    <citation type="submission" date="2023-08" db="EMBL/GenBank/DDBJ databases">
        <authorList>
            <person name="Girao M."/>
            <person name="Carvalho M.F."/>
        </authorList>
    </citation>
    <scope>NUCLEOTIDE SEQUENCE [LARGE SCALE GENOMIC DNA]</scope>
    <source>
        <strain evidence="7 8">CT-R113</strain>
    </source>
</reference>
<dbReference type="Pfam" id="PF13977">
    <property type="entry name" value="TetR_C_6"/>
    <property type="match status" value="1"/>
</dbReference>
<feature type="DNA-binding region" description="H-T-H motif" evidence="5">
    <location>
        <begin position="31"/>
        <end position="50"/>
    </location>
</feature>
<evidence type="ECO:0000256" key="5">
    <source>
        <dbReference type="PROSITE-ProRule" id="PRU00335"/>
    </source>
</evidence>
<dbReference type="Pfam" id="PF00440">
    <property type="entry name" value="TetR_N"/>
    <property type="match status" value="1"/>
</dbReference>
<keyword evidence="4" id="KW-0804">Transcription</keyword>
<dbReference type="PROSITE" id="PS50977">
    <property type="entry name" value="HTH_TETR_2"/>
    <property type="match status" value="1"/>
</dbReference>
<keyword evidence="8" id="KW-1185">Reference proteome</keyword>
<dbReference type="SUPFAM" id="SSF48498">
    <property type="entry name" value="Tetracyclin repressor-like, C-terminal domain"/>
    <property type="match status" value="1"/>
</dbReference>
<dbReference type="InterPro" id="IPR009057">
    <property type="entry name" value="Homeodomain-like_sf"/>
</dbReference>
<evidence type="ECO:0000256" key="1">
    <source>
        <dbReference type="ARBA" id="ARBA00022491"/>
    </source>
</evidence>
<name>A0ABU7KAU1_9ACTN</name>
<dbReference type="SUPFAM" id="SSF46689">
    <property type="entry name" value="Homeodomain-like"/>
    <property type="match status" value="1"/>
</dbReference>
<keyword evidence="2" id="KW-0805">Transcription regulation</keyword>
<keyword evidence="1" id="KW-0678">Repressor</keyword>